<protein>
    <submittedName>
        <fullName evidence="1">TIGR00266 family protein</fullName>
    </submittedName>
</protein>
<dbReference type="RefSeq" id="WP_088420168.1">
    <property type="nucleotide sequence ID" value="NZ_RWGX02000013.1"/>
</dbReference>
<dbReference type="NCBIfam" id="TIGR00266">
    <property type="entry name" value="TIGR00266 family protein"/>
    <property type="match status" value="1"/>
</dbReference>
<reference evidence="1" key="1">
    <citation type="submission" date="2018-12" db="EMBL/GenBank/DDBJ databases">
        <title>Draft genome sequence of Flaovobacterium columnare BGFS27 isolated from channel catfish in Alabama.</title>
        <authorList>
            <person name="Cai W."/>
            <person name="Arias C."/>
        </authorList>
    </citation>
    <scope>NUCLEOTIDE SEQUENCE [LARGE SCALE GENOMIC DNA]</scope>
    <source>
        <strain evidence="1">BGFS27</strain>
    </source>
</reference>
<dbReference type="PANTHER" id="PTHR43657">
    <property type="entry name" value="TRYPTOPHAN RNA-BINDING ATTENUATOR PROTEIN-LIKE PROTEIN"/>
    <property type="match status" value="1"/>
</dbReference>
<gene>
    <name evidence="1" type="ORF">EJB19_14515</name>
</gene>
<dbReference type="InterPro" id="IPR036983">
    <property type="entry name" value="AIM24_sf"/>
</dbReference>
<dbReference type="InterPro" id="IPR002838">
    <property type="entry name" value="AIM24"/>
</dbReference>
<name>A0AA94F2E3_9FLAO</name>
<dbReference type="AlphaFoldDB" id="A0AA94F2E3"/>
<accession>A0AA94F2E3</accession>
<evidence type="ECO:0000313" key="1">
    <source>
        <dbReference type="EMBL" id="RVU86767.1"/>
    </source>
</evidence>
<comment type="caution">
    <text evidence="1">The sequence shown here is derived from an EMBL/GenBank/DDBJ whole genome shotgun (WGS) entry which is preliminary data.</text>
</comment>
<dbReference type="EMBL" id="RWGX01000006">
    <property type="protein sequence ID" value="RVU86767.1"/>
    <property type="molecule type" value="Genomic_DNA"/>
</dbReference>
<organism evidence="1">
    <name type="scientific">Flavobacterium columnare</name>
    <dbReference type="NCBI Taxonomy" id="996"/>
    <lineage>
        <taxon>Bacteria</taxon>
        <taxon>Pseudomonadati</taxon>
        <taxon>Bacteroidota</taxon>
        <taxon>Flavobacteriia</taxon>
        <taxon>Flavobacteriales</taxon>
        <taxon>Flavobacteriaceae</taxon>
        <taxon>Flavobacterium</taxon>
    </lineage>
</organism>
<dbReference type="Pfam" id="PF01987">
    <property type="entry name" value="AIM24"/>
    <property type="match status" value="1"/>
</dbReference>
<proteinExistence type="predicted"/>
<sequence>METLHTQTEGKSTTLNVDLQMRPSSTVAVIKLKPGEEFTAEAGSMIAMSPSITMTTSTQQKKSGGFLKGLKRLLSGESFFLNHYKAGNEAGNVFLSTTLAGDMMVKELRGEGIIVQGGSYVASSPEITIDMSFQGFKNLISKEGLFWLAVKGQGTVVVNSFGAIYPIQIDGEYIVDTGHIVAFEEHLNFTLTKAGKSWMSSILGGEGLVCKFQGQGTVWVQSHNTSTFGGILGPKLKPRG</sequence>
<dbReference type="InterPro" id="IPR016031">
    <property type="entry name" value="Trp_RNA-bd_attenuator-like_dom"/>
</dbReference>
<dbReference type="SUPFAM" id="SSF51219">
    <property type="entry name" value="TRAP-like"/>
    <property type="match status" value="1"/>
</dbReference>
<dbReference type="Gene3D" id="3.60.160.10">
    <property type="entry name" value="Mitochondrial biogenesis AIM24"/>
    <property type="match status" value="1"/>
</dbReference>
<dbReference type="PANTHER" id="PTHR43657:SF1">
    <property type="entry name" value="ALTERED INHERITANCE OF MITOCHONDRIA PROTEIN 24, MITOCHONDRIAL"/>
    <property type="match status" value="1"/>
</dbReference>